<protein>
    <submittedName>
        <fullName evidence="2">Uncharacterized protein</fullName>
    </submittedName>
</protein>
<gene>
    <name evidence="2" type="ORF">D9757_011865</name>
</gene>
<evidence type="ECO:0000313" key="2">
    <source>
        <dbReference type="EMBL" id="KAF5353025.1"/>
    </source>
</evidence>
<evidence type="ECO:0000256" key="1">
    <source>
        <dbReference type="SAM" id="Phobius"/>
    </source>
</evidence>
<keyword evidence="1" id="KW-0472">Membrane</keyword>
<name>A0A8H5D3V5_9AGAR</name>
<dbReference type="Proteomes" id="UP000518752">
    <property type="component" value="Unassembled WGS sequence"/>
</dbReference>
<evidence type="ECO:0000313" key="3">
    <source>
        <dbReference type="Proteomes" id="UP000518752"/>
    </source>
</evidence>
<reference evidence="2 3" key="1">
    <citation type="journal article" date="2020" name="ISME J.">
        <title>Uncovering the hidden diversity of litter-decomposition mechanisms in mushroom-forming fungi.</title>
        <authorList>
            <person name="Floudas D."/>
            <person name="Bentzer J."/>
            <person name="Ahren D."/>
            <person name="Johansson T."/>
            <person name="Persson P."/>
            <person name="Tunlid A."/>
        </authorList>
    </citation>
    <scope>NUCLEOTIDE SEQUENCE [LARGE SCALE GENOMIC DNA]</scope>
    <source>
        <strain evidence="2 3">CBS 406.79</strain>
    </source>
</reference>
<dbReference type="AlphaFoldDB" id="A0A8H5D3V5"/>
<feature type="transmembrane region" description="Helical" evidence="1">
    <location>
        <begin position="33"/>
        <end position="52"/>
    </location>
</feature>
<keyword evidence="3" id="KW-1185">Reference proteome</keyword>
<keyword evidence="1" id="KW-0812">Transmembrane</keyword>
<keyword evidence="1" id="KW-1133">Transmembrane helix</keyword>
<comment type="caution">
    <text evidence="2">The sequence shown here is derived from an EMBL/GenBank/DDBJ whole genome shotgun (WGS) entry which is preliminary data.</text>
</comment>
<sequence length="173" mass="19242">MRQALVVGDLALIIIPLRLLWRMSLESNKRSTNLISTIFTVLHAVFYIGKAWNLLTITVKAEFGAVLIAANLSVLTPYIYRLVNPEGDFDSKPCTYYRSFQSDGGFRMRRMADIAPGIHTSSPYQLPRIRAVQVCSDIRLPEVAIPDLEPIATGQLEENTGRELNSVGPAPLL</sequence>
<accession>A0A8H5D3V5</accession>
<organism evidence="2 3">
    <name type="scientific">Collybiopsis confluens</name>
    <dbReference type="NCBI Taxonomy" id="2823264"/>
    <lineage>
        <taxon>Eukaryota</taxon>
        <taxon>Fungi</taxon>
        <taxon>Dikarya</taxon>
        <taxon>Basidiomycota</taxon>
        <taxon>Agaricomycotina</taxon>
        <taxon>Agaricomycetes</taxon>
        <taxon>Agaricomycetidae</taxon>
        <taxon>Agaricales</taxon>
        <taxon>Marasmiineae</taxon>
        <taxon>Omphalotaceae</taxon>
        <taxon>Collybiopsis</taxon>
    </lineage>
</organism>
<feature type="transmembrane region" description="Helical" evidence="1">
    <location>
        <begin position="64"/>
        <end position="83"/>
    </location>
</feature>
<proteinExistence type="predicted"/>
<feature type="transmembrane region" description="Helical" evidence="1">
    <location>
        <begin position="6"/>
        <end position="21"/>
    </location>
</feature>
<dbReference type="OrthoDB" id="444631at2759"/>
<dbReference type="EMBL" id="JAACJN010000271">
    <property type="protein sequence ID" value="KAF5353025.1"/>
    <property type="molecule type" value="Genomic_DNA"/>
</dbReference>